<dbReference type="RefSeq" id="WP_338399537.1">
    <property type="nucleotide sequence ID" value="NZ_AP025300.1"/>
</dbReference>
<comment type="pathway">
    <text evidence="1">Glycan metabolism; L-arabinan degradation.</text>
</comment>
<organism evidence="6 7">
    <name type="scientific">Persicobacter psychrovividus</name>
    <dbReference type="NCBI Taxonomy" id="387638"/>
    <lineage>
        <taxon>Bacteria</taxon>
        <taxon>Pseudomonadati</taxon>
        <taxon>Bacteroidota</taxon>
        <taxon>Cytophagia</taxon>
        <taxon>Cytophagales</taxon>
        <taxon>Persicobacteraceae</taxon>
        <taxon>Persicobacter</taxon>
    </lineage>
</organism>
<protein>
    <recommendedName>
        <fullName evidence="8">Sucrase</fullName>
    </recommendedName>
</protein>
<keyword evidence="6" id="KW-0614">Plasmid</keyword>
<dbReference type="Proteomes" id="UP001354989">
    <property type="component" value="Plasmid pPP8"/>
</dbReference>
<sequence length="355" mass="40755">MKYFIFFTFVCLNIMSCTHQKQTDDYKIVLGKVPNSAKFIDNQWYIWGGSVIESEGKYHMFYSRWPKKYHFNAWLTYSEVAHAVADSPTGPYKHVDVALPERDSTFWDGHNTHNPTVKEFDGKFYLYYTGNHGDRVVKEKGYNWSHRNNQRIGVAVADNINGPWKRFDKPLLELSTDSLGHDALMMANPSVTRAPDGRYVLVYKCVGKKRKLPAGGPVVHMVAFSDAPTGPFKKYPEPIFTAEGHDFPAEDPYIWTQDDKFYAIVKDFRGTFTKQGQSLALFESNDAISWSLSKNPLVSTMKINWEEHVQSVKHLERPQLFLKDGKPYALMCAADTLDDRGVYQSFNVQIPIINH</sequence>
<evidence type="ECO:0008006" key="8">
    <source>
        <dbReference type="Google" id="ProtNLM"/>
    </source>
</evidence>
<comment type="similarity">
    <text evidence="2 5">Belongs to the glycosyl hydrolase 43 family.</text>
</comment>
<evidence type="ECO:0000256" key="1">
    <source>
        <dbReference type="ARBA" id="ARBA00004834"/>
    </source>
</evidence>
<name>A0ABN6LGK6_9BACT</name>
<reference evidence="6 7" key="1">
    <citation type="submission" date="2021-12" db="EMBL/GenBank/DDBJ databases">
        <title>Genome sequencing of bacteria with rrn-lacking chromosome and rrn-plasmid.</title>
        <authorList>
            <person name="Anda M."/>
            <person name="Iwasaki W."/>
        </authorList>
    </citation>
    <scope>NUCLEOTIDE SEQUENCE [LARGE SCALE GENOMIC DNA]</scope>
    <source>
        <strain evidence="6 7">NBRC 101262</strain>
        <plasmid evidence="6 7">pPP8</plasmid>
    </source>
</reference>
<geneLocation type="plasmid" evidence="6 7">
    <name>pPP8</name>
</geneLocation>
<dbReference type="Gene3D" id="2.115.10.20">
    <property type="entry name" value="Glycosyl hydrolase domain, family 43"/>
    <property type="match status" value="1"/>
</dbReference>
<proteinExistence type="inferred from homology"/>
<gene>
    <name evidence="6" type="ORF">PEPS_45630</name>
</gene>
<keyword evidence="7" id="KW-1185">Reference proteome</keyword>
<evidence type="ECO:0000313" key="6">
    <source>
        <dbReference type="EMBL" id="BDD02283.1"/>
    </source>
</evidence>
<keyword evidence="3 5" id="KW-0378">Hydrolase</keyword>
<evidence type="ECO:0000256" key="4">
    <source>
        <dbReference type="ARBA" id="ARBA00023295"/>
    </source>
</evidence>
<evidence type="ECO:0000256" key="3">
    <source>
        <dbReference type="ARBA" id="ARBA00022801"/>
    </source>
</evidence>
<dbReference type="CDD" id="cd08994">
    <property type="entry name" value="GH43_62_32_68_117_130-like"/>
    <property type="match status" value="1"/>
</dbReference>
<evidence type="ECO:0000256" key="2">
    <source>
        <dbReference type="ARBA" id="ARBA00009865"/>
    </source>
</evidence>
<dbReference type="SUPFAM" id="SSF75005">
    <property type="entry name" value="Arabinanase/levansucrase/invertase"/>
    <property type="match status" value="1"/>
</dbReference>
<dbReference type="PANTHER" id="PTHR43301:SF3">
    <property type="entry name" value="ARABINAN ENDO-1,5-ALPHA-L-ARABINOSIDASE A-RELATED"/>
    <property type="match status" value="1"/>
</dbReference>
<dbReference type="InterPro" id="IPR006710">
    <property type="entry name" value="Glyco_hydro_43"/>
</dbReference>
<dbReference type="InterPro" id="IPR023296">
    <property type="entry name" value="Glyco_hydro_beta-prop_sf"/>
</dbReference>
<evidence type="ECO:0000313" key="7">
    <source>
        <dbReference type="Proteomes" id="UP001354989"/>
    </source>
</evidence>
<dbReference type="InterPro" id="IPR050727">
    <property type="entry name" value="GH43_arabinanases"/>
</dbReference>
<dbReference type="Pfam" id="PF04616">
    <property type="entry name" value="Glyco_hydro_43"/>
    <property type="match status" value="1"/>
</dbReference>
<evidence type="ECO:0000256" key="5">
    <source>
        <dbReference type="RuleBase" id="RU361187"/>
    </source>
</evidence>
<accession>A0ABN6LGK6</accession>
<keyword evidence="4 5" id="KW-0326">Glycosidase</keyword>
<dbReference type="EMBL" id="AP025300">
    <property type="protein sequence ID" value="BDD02283.1"/>
    <property type="molecule type" value="Genomic_DNA"/>
</dbReference>
<dbReference type="PANTHER" id="PTHR43301">
    <property type="entry name" value="ARABINAN ENDO-1,5-ALPHA-L-ARABINOSIDASE"/>
    <property type="match status" value="1"/>
</dbReference>